<evidence type="ECO:0008006" key="4">
    <source>
        <dbReference type="Google" id="ProtNLM"/>
    </source>
</evidence>
<evidence type="ECO:0000256" key="1">
    <source>
        <dbReference type="SAM" id="Phobius"/>
    </source>
</evidence>
<feature type="transmembrane region" description="Helical" evidence="1">
    <location>
        <begin position="71"/>
        <end position="91"/>
    </location>
</feature>
<evidence type="ECO:0000313" key="3">
    <source>
        <dbReference type="Proteomes" id="UP000179003"/>
    </source>
</evidence>
<reference evidence="2 3" key="1">
    <citation type="journal article" date="2016" name="Nat. Commun.">
        <title>Thousands of microbial genomes shed light on interconnected biogeochemical processes in an aquifer system.</title>
        <authorList>
            <person name="Anantharaman K."/>
            <person name="Brown C.T."/>
            <person name="Hug L.A."/>
            <person name="Sharon I."/>
            <person name="Castelle C.J."/>
            <person name="Probst A.J."/>
            <person name="Thomas B.C."/>
            <person name="Singh A."/>
            <person name="Wilkins M.J."/>
            <person name="Karaoz U."/>
            <person name="Brodie E.L."/>
            <person name="Williams K.H."/>
            <person name="Hubbard S.S."/>
            <person name="Banfield J.F."/>
        </authorList>
    </citation>
    <scope>NUCLEOTIDE SEQUENCE [LARGE SCALE GENOMIC DNA]</scope>
</reference>
<feature type="transmembrane region" description="Helical" evidence="1">
    <location>
        <begin position="46"/>
        <end position="65"/>
    </location>
</feature>
<keyword evidence="1" id="KW-0472">Membrane</keyword>
<dbReference type="Proteomes" id="UP000179003">
    <property type="component" value="Unassembled WGS sequence"/>
</dbReference>
<proteinExistence type="predicted"/>
<evidence type="ECO:0000313" key="2">
    <source>
        <dbReference type="EMBL" id="OGD67673.1"/>
    </source>
</evidence>
<dbReference type="AlphaFoldDB" id="A0A1F5EJZ5"/>
<feature type="transmembrane region" description="Helical" evidence="1">
    <location>
        <begin position="138"/>
        <end position="162"/>
    </location>
</feature>
<organism evidence="2 3">
    <name type="scientific">Candidatus Campbellbacteria bacterium RIFOXYC2_FULL_35_25</name>
    <dbReference type="NCBI Taxonomy" id="1797582"/>
    <lineage>
        <taxon>Bacteria</taxon>
        <taxon>Candidatus Campbelliibacteriota</taxon>
    </lineage>
</organism>
<dbReference type="STRING" id="1797582.A2442_03825"/>
<gene>
    <name evidence="2" type="ORF">A2442_03825</name>
</gene>
<keyword evidence="1" id="KW-1133">Transmembrane helix</keyword>
<accession>A0A1F5EJZ5</accession>
<dbReference type="InterPro" id="IPR056918">
    <property type="entry name" value="8xMP"/>
</dbReference>
<keyword evidence="1" id="KW-0812">Transmembrane</keyword>
<dbReference type="EMBL" id="MFAE01000002">
    <property type="protein sequence ID" value="OGD67673.1"/>
    <property type="molecule type" value="Genomic_DNA"/>
</dbReference>
<sequence>MKNQEVLNNNKEDYGPSHKEHIFAQYKLYITGIEKSSDRRQKTNDFFLTINTATLGFMGVVNKVIENDSPFLVLVASIFGIILSIIWYRLINAYRNINRGKYKIIHKLEEQLPTAPYKIEWDILGNGKDKKIYTPITCVEIGVPVMFTILYLIIVSVIYLPYFL</sequence>
<comment type="caution">
    <text evidence="2">The sequence shown here is derived from an EMBL/GenBank/DDBJ whole genome shotgun (WGS) entry which is preliminary data.</text>
</comment>
<name>A0A1F5EJZ5_9BACT</name>
<dbReference type="Pfam" id="PF24838">
    <property type="entry name" value="8xMP"/>
    <property type="match status" value="1"/>
</dbReference>
<protein>
    <recommendedName>
        <fullName evidence="4">Small integral membrane protein</fullName>
    </recommendedName>
</protein>